<protein>
    <submittedName>
        <fullName evidence="2">Uncharacterized protein</fullName>
    </submittedName>
</protein>
<dbReference type="EMBL" id="JACAZH010000002">
    <property type="protein sequence ID" value="KAF7375324.1"/>
    <property type="molecule type" value="Genomic_DNA"/>
</dbReference>
<accession>A0A8H7DH85</accession>
<comment type="caution">
    <text evidence="2">The sequence shown here is derived from an EMBL/GenBank/DDBJ whole genome shotgun (WGS) entry which is preliminary data.</text>
</comment>
<gene>
    <name evidence="2" type="ORF">MSAN_00419300</name>
</gene>
<evidence type="ECO:0000313" key="3">
    <source>
        <dbReference type="Proteomes" id="UP000623467"/>
    </source>
</evidence>
<dbReference type="AlphaFoldDB" id="A0A8H7DH85"/>
<feature type="compositionally biased region" description="Polar residues" evidence="1">
    <location>
        <begin position="49"/>
        <end position="63"/>
    </location>
</feature>
<evidence type="ECO:0000313" key="2">
    <source>
        <dbReference type="EMBL" id="KAF7375324.1"/>
    </source>
</evidence>
<name>A0A8H7DH85_9AGAR</name>
<evidence type="ECO:0000256" key="1">
    <source>
        <dbReference type="SAM" id="MobiDB-lite"/>
    </source>
</evidence>
<organism evidence="2 3">
    <name type="scientific">Mycena sanguinolenta</name>
    <dbReference type="NCBI Taxonomy" id="230812"/>
    <lineage>
        <taxon>Eukaryota</taxon>
        <taxon>Fungi</taxon>
        <taxon>Dikarya</taxon>
        <taxon>Basidiomycota</taxon>
        <taxon>Agaricomycotina</taxon>
        <taxon>Agaricomycetes</taxon>
        <taxon>Agaricomycetidae</taxon>
        <taxon>Agaricales</taxon>
        <taxon>Marasmiineae</taxon>
        <taxon>Mycenaceae</taxon>
        <taxon>Mycena</taxon>
    </lineage>
</organism>
<proteinExistence type="predicted"/>
<dbReference type="Proteomes" id="UP000623467">
    <property type="component" value="Unassembled WGS sequence"/>
</dbReference>
<sequence length="157" mass="16569">MTKELEFQLFAGLDPTLSTGEKLDALYAKDEAEQAERKKIGRRKISGRPNSNGPVNTMKLTFSGHSSNGAAIQQLEGRDVNFGCEPLAGESSAAPDAAPTVCSVPEFLGEQPPCRKGKNDAMPATCMSGSGGRLGLSSCRRGLRCAILPIVATAMRV</sequence>
<reference evidence="2" key="1">
    <citation type="submission" date="2020-05" db="EMBL/GenBank/DDBJ databases">
        <title>Mycena genomes resolve the evolution of fungal bioluminescence.</title>
        <authorList>
            <person name="Tsai I.J."/>
        </authorList>
    </citation>
    <scope>NUCLEOTIDE SEQUENCE</scope>
    <source>
        <strain evidence="2">160909Yilan</strain>
    </source>
</reference>
<feature type="region of interest" description="Disordered" evidence="1">
    <location>
        <begin position="33"/>
        <end position="63"/>
    </location>
</feature>
<keyword evidence="3" id="KW-1185">Reference proteome</keyword>